<reference evidence="4 5" key="1">
    <citation type="submission" date="2019-09" db="EMBL/GenBank/DDBJ databases">
        <title>A chromosome-level genome assembly of the Chinese tupelo Nyssa sinensis.</title>
        <authorList>
            <person name="Yang X."/>
            <person name="Kang M."/>
            <person name="Yang Y."/>
            <person name="Xiong H."/>
            <person name="Wang M."/>
            <person name="Zhang Z."/>
            <person name="Wang Z."/>
            <person name="Wu H."/>
            <person name="Ma T."/>
            <person name="Liu J."/>
            <person name="Xi Z."/>
        </authorList>
    </citation>
    <scope>NUCLEOTIDE SEQUENCE [LARGE SCALE GENOMIC DNA]</scope>
    <source>
        <strain evidence="4">J267</strain>
        <tissue evidence="4">Leaf</tissue>
    </source>
</reference>
<gene>
    <name evidence="4" type="ORF">F0562_004165</name>
</gene>
<feature type="compositionally biased region" description="Polar residues" evidence="3">
    <location>
        <begin position="35"/>
        <end position="45"/>
    </location>
</feature>
<feature type="region of interest" description="Disordered" evidence="3">
    <location>
        <begin position="1"/>
        <end position="45"/>
    </location>
</feature>
<protein>
    <recommendedName>
        <fullName evidence="6">Pentacotripeptide-repeat region of PRORP domain-containing protein</fullName>
    </recommendedName>
</protein>
<keyword evidence="1" id="KW-0677">Repeat</keyword>
<organism evidence="4 5">
    <name type="scientific">Nyssa sinensis</name>
    <dbReference type="NCBI Taxonomy" id="561372"/>
    <lineage>
        <taxon>Eukaryota</taxon>
        <taxon>Viridiplantae</taxon>
        <taxon>Streptophyta</taxon>
        <taxon>Embryophyta</taxon>
        <taxon>Tracheophyta</taxon>
        <taxon>Spermatophyta</taxon>
        <taxon>Magnoliopsida</taxon>
        <taxon>eudicotyledons</taxon>
        <taxon>Gunneridae</taxon>
        <taxon>Pentapetalae</taxon>
        <taxon>asterids</taxon>
        <taxon>Cornales</taxon>
        <taxon>Nyssaceae</taxon>
        <taxon>Nyssa</taxon>
    </lineage>
</organism>
<dbReference type="NCBIfam" id="TIGR00756">
    <property type="entry name" value="PPR"/>
    <property type="match status" value="1"/>
</dbReference>
<dbReference type="AlphaFoldDB" id="A0A5J5BYL8"/>
<evidence type="ECO:0000256" key="3">
    <source>
        <dbReference type="SAM" id="MobiDB-lite"/>
    </source>
</evidence>
<proteinExistence type="predicted"/>
<dbReference type="Gene3D" id="1.25.40.10">
    <property type="entry name" value="Tetratricopeptide repeat domain"/>
    <property type="match status" value="2"/>
</dbReference>
<sequence length="279" mass="31480">MKRSHREGSSSSSTKIDHHKRIRSSSTSNPPTNSAQQQRHVANTHSLSVEKVVDDTGIRVTQEDVEEVLKLSYGFPGPAVKFFRWSGFQLNDKHSPYAWNLVVDLLGKNCLFDAMWDAIKSMKKEGLLSLATFASVFSSYVIADRVQEAIMTDGKAAKAKEFLSIVKDMIRPDADTYAILLEGWENEGDVPSARDTFSEMVIEIGWDPGNVPAYDSFLTTLLKGSDGMREVMKFFDMMKDRRCYPGTRFFKAALEYCVKKGDTRSAGLLWDASGWEKWF</sequence>
<evidence type="ECO:0000313" key="4">
    <source>
        <dbReference type="EMBL" id="KAA8547736.1"/>
    </source>
</evidence>
<keyword evidence="5" id="KW-1185">Reference proteome</keyword>
<dbReference type="InterPro" id="IPR002885">
    <property type="entry name" value="PPR_rpt"/>
</dbReference>
<feature type="repeat" description="PPR" evidence="2">
    <location>
        <begin position="210"/>
        <end position="245"/>
    </location>
</feature>
<dbReference type="PANTHER" id="PTHR47003">
    <property type="entry name" value="OS01G0970900 PROTEIN"/>
    <property type="match status" value="1"/>
</dbReference>
<accession>A0A5J5BYL8</accession>
<name>A0A5J5BYL8_9ASTE</name>
<dbReference type="InterPro" id="IPR011990">
    <property type="entry name" value="TPR-like_helical_dom_sf"/>
</dbReference>
<dbReference type="OrthoDB" id="1911504at2759"/>
<dbReference type="Proteomes" id="UP000325577">
    <property type="component" value="Linkage Group LG1"/>
</dbReference>
<feature type="compositionally biased region" description="Low complexity" evidence="3">
    <location>
        <begin position="24"/>
        <end position="34"/>
    </location>
</feature>
<dbReference type="InterPro" id="IPR044578">
    <property type="entry name" value="BIR6-like"/>
</dbReference>
<evidence type="ECO:0000256" key="1">
    <source>
        <dbReference type="ARBA" id="ARBA00022737"/>
    </source>
</evidence>
<dbReference type="Pfam" id="PF01535">
    <property type="entry name" value="PPR"/>
    <property type="match status" value="1"/>
</dbReference>
<evidence type="ECO:0008006" key="6">
    <source>
        <dbReference type="Google" id="ProtNLM"/>
    </source>
</evidence>
<evidence type="ECO:0000313" key="5">
    <source>
        <dbReference type="Proteomes" id="UP000325577"/>
    </source>
</evidence>
<evidence type="ECO:0000256" key="2">
    <source>
        <dbReference type="PROSITE-ProRule" id="PRU00708"/>
    </source>
</evidence>
<dbReference type="PANTHER" id="PTHR47003:SF3">
    <property type="entry name" value="SMALL RIBOSOMAL SUBUNIT PROTEIN MS81 (RPPR8)"/>
    <property type="match status" value="1"/>
</dbReference>
<dbReference type="PROSITE" id="PS51375">
    <property type="entry name" value="PPR"/>
    <property type="match status" value="1"/>
</dbReference>
<dbReference type="GO" id="GO:0008380">
    <property type="term" value="P:RNA splicing"/>
    <property type="evidence" value="ECO:0007669"/>
    <property type="project" value="InterPro"/>
</dbReference>
<dbReference type="EMBL" id="CM018032">
    <property type="protein sequence ID" value="KAA8547736.1"/>
    <property type="molecule type" value="Genomic_DNA"/>
</dbReference>